<evidence type="ECO:0000256" key="8">
    <source>
        <dbReference type="ARBA" id="ARBA00023136"/>
    </source>
</evidence>
<dbReference type="CDD" id="cd18584">
    <property type="entry name" value="ABC_6TM_AarD_CydD"/>
    <property type="match status" value="1"/>
</dbReference>
<dbReference type="Pfam" id="PF00005">
    <property type="entry name" value="ABC_tran"/>
    <property type="match status" value="1"/>
</dbReference>
<dbReference type="InterPro" id="IPR003439">
    <property type="entry name" value="ABC_transporter-like_ATP-bd"/>
</dbReference>
<dbReference type="InterPro" id="IPR003593">
    <property type="entry name" value="AAA+_ATPase"/>
</dbReference>
<keyword evidence="13" id="KW-1185">Reference proteome</keyword>
<dbReference type="Proteomes" id="UP000321816">
    <property type="component" value="Chromosome"/>
</dbReference>
<accession>A0A5C7FFK2</accession>
<evidence type="ECO:0000259" key="11">
    <source>
        <dbReference type="PROSITE" id="PS50929"/>
    </source>
</evidence>
<evidence type="ECO:0000256" key="6">
    <source>
        <dbReference type="ARBA" id="ARBA00022840"/>
    </source>
</evidence>
<dbReference type="InterPro" id="IPR027417">
    <property type="entry name" value="P-loop_NTPase"/>
</dbReference>
<organism evidence="12 13">
    <name type="scientific">Alkalicoccus halolimnae</name>
    <dbReference type="NCBI Taxonomy" id="1667239"/>
    <lineage>
        <taxon>Bacteria</taxon>
        <taxon>Bacillati</taxon>
        <taxon>Bacillota</taxon>
        <taxon>Bacilli</taxon>
        <taxon>Bacillales</taxon>
        <taxon>Bacillaceae</taxon>
        <taxon>Alkalicoccus</taxon>
    </lineage>
</organism>
<dbReference type="GO" id="GO:0016887">
    <property type="term" value="F:ATP hydrolysis activity"/>
    <property type="evidence" value="ECO:0007669"/>
    <property type="project" value="InterPro"/>
</dbReference>
<dbReference type="KEGG" id="ahal:FTX54_004870"/>
<evidence type="ECO:0000256" key="2">
    <source>
        <dbReference type="ARBA" id="ARBA00022448"/>
    </source>
</evidence>
<dbReference type="InterPro" id="IPR017871">
    <property type="entry name" value="ABC_transporter-like_CS"/>
</dbReference>
<feature type="domain" description="ABC transporter" evidence="10">
    <location>
        <begin position="335"/>
        <end position="568"/>
    </location>
</feature>
<evidence type="ECO:0000313" key="13">
    <source>
        <dbReference type="Proteomes" id="UP000321816"/>
    </source>
</evidence>
<dbReference type="GO" id="GO:0140359">
    <property type="term" value="F:ABC-type transporter activity"/>
    <property type="evidence" value="ECO:0007669"/>
    <property type="project" value="InterPro"/>
</dbReference>
<keyword evidence="6" id="KW-0067">ATP-binding</keyword>
<dbReference type="EMBL" id="CP144914">
    <property type="protein sequence ID" value="WWD80897.1"/>
    <property type="molecule type" value="Genomic_DNA"/>
</dbReference>
<dbReference type="PROSITE" id="PS50929">
    <property type="entry name" value="ABC_TM1F"/>
    <property type="match status" value="1"/>
</dbReference>
<feature type="transmembrane region" description="Helical" evidence="9">
    <location>
        <begin position="20"/>
        <end position="43"/>
    </location>
</feature>
<dbReference type="OrthoDB" id="9806127at2"/>
<dbReference type="NCBIfam" id="TIGR02857">
    <property type="entry name" value="CydD"/>
    <property type="match status" value="1"/>
</dbReference>
<dbReference type="AlphaFoldDB" id="A0A5C7FFK2"/>
<comment type="subcellular location">
    <subcellularLocation>
        <location evidence="1">Cell membrane</location>
        <topology evidence="1">Multi-pass membrane protein</topology>
    </subcellularLocation>
</comment>
<dbReference type="PANTHER" id="PTHR24221">
    <property type="entry name" value="ATP-BINDING CASSETTE SUB-FAMILY B"/>
    <property type="match status" value="1"/>
</dbReference>
<dbReference type="PROSITE" id="PS00211">
    <property type="entry name" value="ABC_TRANSPORTER_1"/>
    <property type="match status" value="1"/>
</dbReference>
<evidence type="ECO:0000256" key="1">
    <source>
        <dbReference type="ARBA" id="ARBA00004651"/>
    </source>
</evidence>
<feature type="transmembrane region" description="Helical" evidence="9">
    <location>
        <begin position="134"/>
        <end position="155"/>
    </location>
</feature>
<dbReference type="SUPFAM" id="SSF52540">
    <property type="entry name" value="P-loop containing nucleoside triphosphate hydrolases"/>
    <property type="match status" value="1"/>
</dbReference>
<proteinExistence type="predicted"/>
<keyword evidence="3" id="KW-1003">Cell membrane</keyword>
<evidence type="ECO:0000313" key="12">
    <source>
        <dbReference type="EMBL" id="WWD80897.1"/>
    </source>
</evidence>
<keyword evidence="5" id="KW-0547">Nucleotide-binding</keyword>
<dbReference type="InterPro" id="IPR039421">
    <property type="entry name" value="Type_1_exporter"/>
</dbReference>
<dbReference type="InterPro" id="IPR014216">
    <property type="entry name" value="ABC_transptr_CydD"/>
</dbReference>
<dbReference type="InterPro" id="IPR036640">
    <property type="entry name" value="ABC1_TM_sf"/>
</dbReference>
<feature type="transmembrane region" description="Helical" evidence="9">
    <location>
        <begin position="272"/>
        <end position="291"/>
    </location>
</feature>
<dbReference type="Gene3D" id="1.20.1560.10">
    <property type="entry name" value="ABC transporter type 1, transmembrane domain"/>
    <property type="match status" value="1"/>
</dbReference>
<dbReference type="PROSITE" id="PS50893">
    <property type="entry name" value="ABC_TRANSPORTER_2"/>
    <property type="match status" value="1"/>
</dbReference>
<dbReference type="GO" id="GO:0005524">
    <property type="term" value="F:ATP binding"/>
    <property type="evidence" value="ECO:0007669"/>
    <property type="project" value="UniProtKB-KW"/>
</dbReference>
<dbReference type="RefSeq" id="WP_147803186.1">
    <property type="nucleotide sequence ID" value="NZ_CP144914.1"/>
</dbReference>
<evidence type="ECO:0000256" key="4">
    <source>
        <dbReference type="ARBA" id="ARBA00022692"/>
    </source>
</evidence>
<dbReference type="InterPro" id="IPR011527">
    <property type="entry name" value="ABC1_TM_dom"/>
</dbReference>
<dbReference type="Pfam" id="PF00664">
    <property type="entry name" value="ABC_membrane"/>
    <property type="match status" value="1"/>
</dbReference>
<dbReference type="FunFam" id="3.40.50.300:FF:000854">
    <property type="entry name" value="Multidrug ABC transporter ATP-binding protein"/>
    <property type="match status" value="1"/>
</dbReference>
<evidence type="ECO:0000259" key="10">
    <source>
        <dbReference type="PROSITE" id="PS50893"/>
    </source>
</evidence>
<evidence type="ECO:0000256" key="3">
    <source>
        <dbReference type="ARBA" id="ARBA00022475"/>
    </source>
</evidence>
<dbReference type="SUPFAM" id="SSF90123">
    <property type="entry name" value="ABC transporter transmembrane region"/>
    <property type="match status" value="1"/>
</dbReference>
<feature type="transmembrane region" description="Helical" evidence="9">
    <location>
        <begin position="55"/>
        <end position="73"/>
    </location>
</feature>
<gene>
    <name evidence="12" type="primary">cydD</name>
    <name evidence="12" type="ORF">FTX54_004870</name>
</gene>
<evidence type="ECO:0000256" key="5">
    <source>
        <dbReference type="ARBA" id="ARBA00022741"/>
    </source>
</evidence>
<evidence type="ECO:0000256" key="9">
    <source>
        <dbReference type="SAM" id="Phobius"/>
    </source>
</evidence>
<keyword evidence="4 9" id="KW-0812">Transmembrane</keyword>
<evidence type="ECO:0000256" key="7">
    <source>
        <dbReference type="ARBA" id="ARBA00022989"/>
    </source>
</evidence>
<reference evidence="12 13" key="1">
    <citation type="submission" date="2024-01" db="EMBL/GenBank/DDBJ databases">
        <title>Complete Genome Sequence of Alkalicoccus halolimnae BZ-SZ-XJ29T, a Moderately Halophilic Bacterium Isolated from a Salt Lake.</title>
        <authorList>
            <person name="Zhao B."/>
        </authorList>
    </citation>
    <scope>NUCLEOTIDE SEQUENCE [LARGE SCALE GENOMIC DNA]</scope>
    <source>
        <strain evidence="12 13">BZ-SZ-XJ29</strain>
    </source>
</reference>
<dbReference type="GO" id="GO:0005886">
    <property type="term" value="C:plasma membrane"/>
    <property type="evidence" value="ECO:0007669"/>
    <property type="project" value="UniProtKB-SubCell"/>
</dbReference>
<dbReference type="Gene3D" id="3.40.50.300">
    <property type="entry name" value="P-loop containing nucleotide triphosphate hydrolases"/>
    <property type="match status" value="1"/>
</dbReference>
<dbReference type="GO" id="GO:0042883">
    <property type="term" value="P:cysteine transport"/>
    <property type="evidence" value="ECO:0007669"/>
    <property type="project" value="InterPro"/>
</dbReference>
<keyword evidence="2" id="KW-0813">Transport</keyword>
<name>A0A5C7FFK2_9BACI</name>
<keyword evidence="8 9" id="KW-0472">Membrane</keyword>
<dbReference type="SMART" id="SM00382">
    <property type="entry name" value="AAA"/>
    <property type="match status" value="1"/>
</dbReference>
<feature type="domain" description="ABC transmembrane type-1" evidence="11">
    <location>
        <begin position="20"/>
        <end position="303"/>
    </location>
</feature>
<protein>
    <submittedName>
        <fullName evidence="12">Thiol reductant ABC exporter subunit CydD</fullName>
    </submittedName>
</protein>
<keyword evidence="7 9" id="KW-1133">Transmembrane helix</keyword>
<sequence>MTAQQRLKELSKQDKKTRYLLMLVSTAIGLTIVAQAYFIVAVVDRIFLQGAPFSDIIHLLGGVLLSLGLRAVLQYVNNRTGEKMAAEMKQNFRRRLLRKYAGNPVQASAEGQSGSKVSVMLDAVDELDAYFSQYYVVMMQSSLVPLILLGAVFYMNWVSGLILLITAPFIPITMIIIGKNTQKKSDEQMEKLNAFSGKFLDILQGLSTLKLFGRAKKQEKEIEQSSLNYRDATMDVLKIAFLTSLMLEFISMLSIALVALEVGLRLVVYDQLSFFIAFFVLILAPEFFASLKEMGSAFHSGRGSMAAAERIYAELDKEEETVAWGDKEVPAKPSLTFRESSFSYDAERFELGPINAHVEAGSHAAVIGRSGSGKSTMLQLVSGLLPVKGDLLINGEPLSVYKEESWYSQLAYVTQHPYLFSGTLRENIILGTPEYVGTDLDAAVEKAGLTEVVEQLPDGLETLVGEGGRGLSGGEKQRVALARAFMKKPTFLLFDEPTTGLDVKTEQVLQRSIEELSRNATVLTVAHRLHTIKKADQILLLENGRVHASGSHDELLAGNDAYRQMVNVHEGVQI</sequence>
<dbReference type="PANTHER" id="PTHR24221:SF590">
    <property type="entry name" value="COMPONENT LINKED WITH THE ASSEMBLY OF CYTOCHROME' TRANSPORT TRANSMEMBRANE ATP-BINDING PROTEIN ABC TRANSPORTER CYDD-RELATED"/>
    <property type="match status" value="1"/>
</dbReference>
<feature type="transmembrane region" description="Helical" evidence="9">
    <location>
        <begin position="239"/>
        <end position="260"/>
    </location>
</feature>